<gene>
    <name evidence="1" type="ORF">SAMN02745166_02777</name>
</gene>
<dbReference type="Proteomes" id="UP000190774">
    <property type="component" value="Unassembled WGS sequence"/>
</dbReference>
<dbReference type="RefSeq" id="WP_139373254.1">
    <property type="nucleotide sequence ID" value="NZ_FUYE01000008.1"/>
</dbReference>
<proteinExistence type="predicted"/>
<protein>
    <submittedName>
        <fullName evidence="1">Uncharacterized protein</fullName>
    </submittedName>
</protein>
<accession>A0A1T4YB73</accession>
<sequence>MKTPLEHYLFAMSGEDWVLKREVAEHPMEVYIHMERSSALQHAIQRVRETGGVLRVYDVENEFVERLEFPKMGRLKLTALAA</sequence>
<keyword evidence="2" id="KW-1185">Reference proteome</keyword>
<reference evidence="2" key="1">
    <citation type="submission" date="2017-02" db="EMBL/GenBank/DDBJ databases">
        <authorList>
            <person name="Varghese N."/>
            <person name="Submissions S."/>
        </authorList>
    </citation>
    <scope>NUCLEOTIDE SEQUENCE [LARGE SCALE GENOMIC DNA]</scope>
    <source>
        <strain evidence="2">ATCC 700200</strain>
    </source>
</reference>
<dbReference type="EMBL" id="FUYE01000008">
    <property type="protein sequence ID" value="SKA98515.1"/>
    <property type="molecule type" value="Genomic_DNA"/>
</dbReference>
<dbReference type="AlphaFoldDB" id="A0A1T4YB73"/>
<evidence type="ECO:0000313" key="2">
    <source>
        <dbReference type="Proteomes" id="UP000190774"/>
    </source>
</evidence>
<name>A0A1T4YB73_9BACT</name>
<evidence type="ECO:0000313" key="1">
    <source>
        <dbReference type="EMBL" id="SKA98515.1"/>
    </source>
</evidence>
<organism evidence="1 2">
    <name type="scientific">Prosthecobacter debontii</name>
    <dbReference type="NCBI Taxonomy" id="48467"/>
    <lineage>
        <taxon>Bacteria</taxon>
        <taxon>Pseudomonadati</taxon>
        <taxon>Verrucomicrobiota</taxon>
        <taxon>Verrucomicrobiia</taxon>
        <taxon>Verrucomicrobiales</taxon>
        <taxon>Verrucomicrobiaceae</taxon>
        <taxon>Prosthecobacter</taxon>
    </lineage>
</organism>